<keyword evidence="8" id="KW-0472">Membrane</keyword>
<proteinExistence type="inferred from homology"/>
<evidence type="ECO:0000256" key="2">
    <source>
        <dbReference type="ARBA" id="ARBA00004651"/>
    </source>
</evidence>
<reference evidence="12 13" key="1">
    <citation type="submission" date="2018-03" db="EMBL/GenBank/DDBJ databases">
        <title>Genomic Encyclopedia of Archaeal and Bacterial Type Strains, Phase II (KMG-II): from individual species to whole genera.</title>
        <authorList>
            <person name="Goeker M."/>
        </authorList>
    </citation>
    <scope>NUCLEOTIDE SEQUENCE [LARGE SCALE GENOMIC DNA]</scope>
    <source>
        <strain evidence="12 13">DSM 43146</strain>
    </source>
</reference>
<evidence type="ECO:0000256" key="10">
    <source>
        <dbReference type="ARBA" id="ARBA00093798"/>
    </source>
</evidence>
<organism evidence="12 13">
    <name type="scientific">Actinoplanes italicus</name>
    <dbReference type="NCBI Taxonomy" id="113567"/>
    <lineage>
        <taxon>Bacteria</taxon>
        <taxon>Bacillati</taxon>
        <taxon>Actinomycetota</taxon>
        <taxon>Actinomycetes</taxon>
        <taxon>Micromonosporales</taxon>
        <taxon>Micromonosporaceae</taxon>
        <taxon>Actinoplanes</taxon>
    </lineage>
</organism>
<comment type="caution">
    <text evidence="12">The sequence shown here is derived from an EMBL/GenBank/DDBJ whole genome shotgun (WGS) entry which is preliminary data.</text>
</comment>
<gene>
    <name evidence="12" type="ORF">CLV67_102429</name>
</gene>
<accession>A0A2T0KLZ4</accession>
<keyword evidence="7" id="KW-0051">Antiviral defense</keyword>
<evidence type="ECO:0000313" key="13">
    <source>
        <dbReference type="Proteomes" id="UP000239415"/>
    </source>
</evidence>
<keyword evidence="5" id="KW-0963">Cytoplasm</keyword>
<protein>
    <recommendedName>
        <fullName evidence="10">Gasdermin bGSDM</fullName>
    </recommendedName>
    <alternativeName>
        <fullName evidence="11">Bacterial gasdermin</fullName>
    </alternativeName>
</protein>
<evidence type="ECO:0000256" key="6">
    <source>
        <dbReference type="ARBA" id="ARBA00022692"/>
    </source>
</evidence>
<dbReference type="EMBL" id="PVMZ01000002">
    <property type="protein sequence ID" value="PRX24651.1"/>
    <property type="molecule type" value="Genomic_DNA"/>
</dbReference>
<dbReference type="Pfam" id="PF26164">
    <property type="entry name" value="Bact_GSDM"/>
    <property type="match status" value="1"/>
</dbReference>
<evidence type="ECO:0000313" key="12">
    <source>
        <dbReference type="EMBL" id="PRX24651.1"/>
    </source>
</evidence>
<comment type="similarity">
    <text evidence="9">Belongs to the bacterial gasdermin family.</text>
</comment>
<sequence length="257" mass="27748">MLSKAATRLLRVEDRDYVPLALPTTDLRLFDVLARAGRVLRRYSRLDEVLTVEPATPPVSVTDDEPVVATSGSGQGTAKLGIGLAAVSAVLEAFGGKGDFTIKTEKANRIRYAYTDVTADRVDLVSLDAWLNHADMRTDVRRVADLLAAQRLYVVVATLKARSLKVSFLDENSAAAEIDVAAVQDIAGGNITVSGDRKRTSELVFTGARPLTVAAKAAQLSIDDHGIWVNERYGGFGEIRGLGDGRVFFEHDVLHLA</sequence>
<keyword evidence="6" id="KW-0812">Transmembrane</keyword>
<keyword evidence="4" id="KW-1003">Cell membrane</keyword>
<keyword evidence="13" id="KW-1185">Reference proteome</keyword>
<name>A0A2T0KLZ4_9ACTN</name>
<dbReference type="OrthoDB" id="9847870at2"/>
<dbReference type="Proteomes" id="UP000239415">
    <property type="component" value="Unassembled WGS sequence"/>
</dbReference>
<keyword evidence="3" id="KW-1134">Transmembrane beta strand</keyword>
<dbReference type="RefSeq" id="WP_106316127.1">
    <property type="nucleotide sequence ID" value="NZ_BOMO01000013.1"/>
</dbReference>
<evidence type="ECO:0000256" key="9">
    <source>
        <dbReference type="ARBA" id="ARBA00093769"/>
    </source>
</evidence>
<evidence type="ECO:0000256" key="8">
    <source>
        <dbReference type="ARBA" id="ARBA00023136"/>
    </source>
</evidence>
<evidence type="ECO:0000256" key="7">
    <source>
        <dbReference type="ARBA" id="ARBA00023118"/>
    </source>
</evidence>
<comment type="subcellular location">
    <subcellularLocation>
        <location evidence="2">Cell membrane</location>
        <topology evidence="2">Multi-pass membrane protein</topology>
    </subcellularLocation>
    <subcellularLocation>
        <location evidence="1">Cytoplasm</location>
    </subcellularLocation>
</comment>
<dbReference type="AlphaFoldDB" id="A0A2T0KLZ4"/>
<evidence type="ECO:0000256" key="1">
    <source>
        <dbReference type="ARBA" id="ARBA00004496"/>
    </source>
</evidence>
<evidence type="ECO:0000256" key="11">
    <source>
        <dbReference type="ARBA" id="ARBA00093802"/>
    </source>
</evidence>
<evidence type="ECO:0000256" key="3">
    <source>
        <dbReference type="ARBA" id="ARBA00022452"/>
    </source>
</evidence>
<dbReference type="InterPro" id="IPR058978">
    <property type="entry name" value="GSDM_bact-type"/>
</dbReference>
<evidence type="ECO:0000256" key="5">
    <source>
        <dbReference type="ARBA" id="ARBA00022490"/>
    </source>
</evidence>
<evidence type="ECO:0000256" key="4">
    <source>
        <dbReference type="ARBA" id="ARBA00022475"/>
    </source>
</evidence>